<evidence type="ECO:0000313" key="8">
    <source>
        <dbReference type="EMBL" id="MFC3229132.1"/>
    </source>
</evidence>
<keyword evidence="9" id="KW-1185">Reference proteome</keyword>
<keyword evidence="6" id="KW-0645">Protease</keyword>
<evidence type="ECO:0000256" key="4">
    <source>
        <dbReference type="ARBA" id="ARBA00019232"/>
    </source>
</evidence>
<evidence type="ECO:0000313" key="9">
    <source>
        <dbReference type="Proteomes" id="UP001595528"/>
    </source>
</evidence>
<dbReference type="CDD" id="cd06530">
    <property type="entry name" value="S26_SPase_I"/>
    <property type="match status" value="1"/>
</dbReference>
<comment type="similarity">
    <text evidence="2 6">Belongs to the peptidase S26 family.</text>
</comment>
<dbReference type="InterPro" id="IPR019757">
    <property type="entry name" value="Pept_S26A_signal_pept_1_Lys-AS"/>
</dbReference>
<dbReference type="Pfam" id="PF10502">
    <property type="entry name" value="Peptidase_S26"/>
    <property type="match status" value="1"/>
</dbReference>
<dbReference type="InterPro" id="IPR000223">
    <property type="entry name" value="Pept_S26A_signal_pept_1"/>
</dbReference>
<dbReference type="InterPro" id="IPR036286">
    <property type="entry name" value="LexA/Signal_pep-like_sf"/>
</dbReference>
<dbReference type="EMBL" id="JBHRTR010000031">
    <property type="protein sequence ID" value="MFC3229132.1"/>
    <property type="molecule type" value="Genomic_DNA"/>
</dbReference>
<evidence type="ECO:0000256" key="5">
    <source>
        <dbReference type="ARBA" id="ARBA00022801"/>
    </source>
</evidence>
<comment type="subcellular location">
    <subcellularLocation>
        <location evidence="6">Membrane</location>
        <topology evidence="6">Single-pass type II membrane protein</topology>
    </subcellularLocation>
</comment>
<evidence type="ECO:0000256" key="2">
    <source>
        <dbReference type="ARBA" id="ARBA00009370"/>
    </source>
</evidence>
<dbReference type="SUPFAM" id="SSF51306">
    <property type="entry name" value="LexA/Signal peptidase"/>
    <property type="match status" value="1"/>
</dbReference>
<dbReference type="InterPro" id="IPR019533">
    <property type="entry name" value="Peptidase_S26"/>
</dbReference>
<accession>A0ABV7L3D0</accession>
<proteinExistence type="inferred from homology"/>
<evidence type="ECO:0000259" key="7">
    <source>
        <dbReference type="Pfam" id="PF10502"/>
    </source>
</evidence>
<name>A0ABV7L3D0_9PROT</name>
<evidence type="ECO:0000256" key="3">
    <source>
        <dbReference type="ARBA" id="ARBA00013208"/>
    </source>
</evidence>
<dbReference type="PROSITE" id="PS00760">
    <property type="entry name" value="SPASE_I_2"/>
    <property type="match status" value="1"/>
</dbReference>
<dbReference type="GO" id="GO:0009003">
    <property type="term" value="F:signal peptidase activity"/>
    <property type="evidence" value="ECO:0007669"/>
    <property type="project" value="UniProtKB-EC"/>
</dbReference>
<feature type="domain" description="Peptidase S26" evidence="7">
    <location>
        <begin position="30"/>
        <end position="238"/>
    </location>
</feature>
<protein>
    <recommendedName>
        <fullName evidence="4 6">Signal peptidase I</fullName>
        <ecNumber evidence="3 6">3.4.21.89</ecNumber>
    </recommendedName>
</protein>
<evidence type="ECO:0000256" key="1">
    <source>
        <dbReference type="ARBA" id="ARBA00000677"/>
    </source>
</evidence>
<dbReference type="Proteomes" id="UP001595528">
    <property type="component" value="Unassembled WGS sequence"/>
</dbReference>
<sequence>MTKKHTQAQRGFFGRSLAAVGLAGDGGFAETLRTVVYAVLIALGIRTFAFEPFNIPSESMLPNLLVGDYLFVSKFAYGYSRYSLPFSLPLFDGRILASQPDRGDVVVFKLPRDNATDYIKRIIGLPGDRIQVTNGQVILNGTPVPRKQIEDFTYRDPGGNMRRIPQYVETLPGGVSYRVLDAYPRSMSDNTDVYVVPDGHYFAMGDNRDNSVDSRVPSDRGVGYVPFDNLVGEAEVLFFSVNGSGSVFEPWTWPTAIRWNRLLTLVD</sequence>
<organism evidence="8 9">
    <name type="scientific">Marinibaculum pumilum</name>
    <dbReference type="NCBI Taxonomy" id="1766165"/>
    <lineage>
        <taxon>Bacteria</taxon>
        <taxon>Pseudomonadati</taxon>
        <taxon>Pseudomonadota</taxon>
        <taxon>Alphaproteobacteria</taxon>
        <taxon>Rhodospirillales</taxon>
        <taxon>Rhodospirillaceae</taxon>
        <taxon>Marinibaculum</taxon>
    </lineage>
</organism>
<dbReference type="EC" id="3.4.21.89" evidence="3 6"/>
<dbReference type="PANTHER" id="PTHR43390">
    <property type="entry name" value="SIGNAL PEPTIDASE I"/>
    <property type="match status" value="1"/>
</dbReference>
<keyword evidence="5 6" id="KW-0378">Hydrolase</keyword>
<dbReference type="NCBIfam" id="TIGR02227">
    <property type="entry name" value="sigpep_I_bact"/>
    <property type="match status" value="1"/>
</dbReference>
<dbReference type="PANTHER" id="PTHR43390:SF1">
    <property type="entry name" value="CHLOROPLAST PROCESSING PEPTIDASE"/>
    <property type="match status" value="1"/>
</dbReference>
<dbReference type="RefSeq" id="WP_379903049.1">
    <property type="nucleotide sequence ID" value="NZ_JBHRTR010000031.1"/>
</dbReference>
<evidence type="ECO:0000256" key="6">
    <source>
        <dbReference type="RuleBase" id="RU362042"/>
    </source>
</evidence>
<comment type="caution">
    <text evidence="8">The sequence shown here is derived from an EMBL/GenBank/DDBJ whole genome shotgun (WGS) entry which is preliminary data.</text>
</comment>
<comment type="catalytic activity">
    <reaction evidence="1 6">
        <text>Cleavage of hydrophobic, N-terminal signal or leader sequences from secreted and periplasmic proteins.</text>
        <dbReference type="EC" id="3.4.21.89"/>
    </reaction>
</comment>
<dbReference type="PRINTS" id="PR00727">
    <property type="entry name" value="LEADERPTASE"/>
</dbReference>
<gene>
    <name evidence="8" type="primary">lepB</name>
    <name evidence="8" type="ORF">ACFOGJ_17935</name>
</gene>
<dbReference type="Gene3D" id="2.10.109.10">
    <property type="entry name" value="Umud Fragment, subunit A"/>
    <property type="match status" value="1"/>
</dbReference>
<reference evidence="9" key="1">
    <citation type="journal article" date="2019" name="Int. J. Syst. Evol. Microbiol.">
        <title>The Global Catalogue of Microorganisms (GCM) 10K type strain sequencing project: providing services to taxonomists for standard genome sequencing and annotation.</title>
        <authorList>
            <consortium name="The Broad Institute Genomics Platform"/>
            <consortium name="The Broad Institute Genome Sequencing Center for Infectious Disease"/>
            <person name="Wu L."/>
            <person name="Ma J."/>
        </authorList>
    </citation>
    <scope>NUCLEOTIDE SEQUENCE [LARGE SCALE GENOMIC DNA]</scope>
    <source>
        <strain evidence="9">KCTC 42964</strain>
    </source>
</reference>